<comment type="caution">
    <text evidence="2">The sequence shown here is derived from an EMBL/GenBank/DDBJ whole genome shotgun (WGS) entry which is preliminary data.</text>
</comment>
<dbReference type="EMBL" id="LSRX01000824">
    <property type="protein sequence ID" value="OLP88213.1"/>
    <property type="molecule type" value="Genomic_DNA"/>
</dbReference>
<feature type="compositionally biased region" description="Pro residues" evidence="1">
    <location>
        <begin position="521"/>
        <end position="530"/>
    </location>
</feature>
<feature type="region of interest" description="Disordered" evidence="1">
    <location>
        <begin position="317"/>
        <end position="409"/>
    </location>
</feature>
<feature type="region of interest" description="Disordered" evidence="1">
    <location>
        <begin position="148"/>
        <end position="175"/>
    </location>
</feature>
<evidence type="ECO:0000313" key="3">
    <source>
        <dbReference type="Proteomes" id="UP000186817"/>
    </source>
</evidence>
<evidence type="ECO:0008006" key="4">
    <source>
        <dbReference type="Google" id="ProtNLM"/>
    </source>
</evidence>
<feature type="compositionally biased region" description="Low complexity" evidence="1">
    <location>
        <begin position="326"/>
        <end position="349"/>
    </location>
</feature>
<reference evidence="2 3" key="1">
    <citation type="submission" date="2016-02" db="EMBL/GenBank/DDBJ databases">
        <title>Genome analysis of coral dinoflagellate symbionts highlights evolutionary adaptations to a symbiotic lifestyle.</title>
        <authorList>
            <person name="Aranda M."/>
            <person name="Li Y."/>
            <person name="Liew Y.J."/>
            <person name="Baumgarten S."/>
            <person name="Simakov O."/>
            <person name="Wilson M."/>
            <person name="Piel J."/>
            <person name="Ashoor H."/>
            <person name="Bougouffa S."/>
            <person name="Bajic V.B."/>
            <person name="Ryu T."/>
            <person name="Ravasi T."/>
            <person name="Bayer T."/>
            <person name="Micklem G."/>
            <person name="Kim H."/>
            <person name="Bhak J."/>
            <person name="Lajeunesse T.C."/>
            <person name="Voolstra C.R."/>
        </authorList>
    </citation>
    <scope>NUCLEOTIDE SEQUENCE [LARGE SCALE GENOMIC DNA]</scope>
    <source>
        <strain evidence="2 3">CCMP2467</strain>
    </source>
</reference>
<evidence type="ECO:0000256" key="1">
    <source>
        <dbReference type="SAM" id="MobiDB-lite"/>
    </source>
</evidence>
<dbReference type="AlphaFoldDB" id="A0A1Q9CZ63"/>
<sequence length="621" mass="65517">MALHLLYSYYKKYGHNTICMPASWRPSRGAGHDLDEIQALAGVDRMTIPPGFLKQLAEDSGVLERTWALALKAMPAAQLPIIPAHQRYLADGKEPQGQHGHTGIGQQVLAAAFESFSRSPAVSPVGIPVDAELPLTVKNTFIDVEEESPDSIHSLHDRGARTCTARMSPSKGFFDELPDQQEMQHSELTAVPPDSPDKRMDMRLLVPEDDHDGTGSSPVSPSMPPPSESAPTFEDDAAPPAPQMNPSHFGRQLLGLALQAPEALSAPSEGSKLHGLFDEEGLPACQPCAWFHKKPSGCINGAACKRCHLCPEGEPKLRKKQKVARLRQQQAEAASREAAQSESPSARPADATRGPPSPSPGSSAPLGVGAVASQPSPSQPGAIPGTGAGPAGPAGPCASGPPMPNNGPGVMAVPQSGVVAVPVGQLGQGCGMPSPMYTVPVAQYQLLAAPGAAAVLMQVPAVSQQGPAQQLQPPQQIPAQQISAQQMPAGQMPPQQMQQMQQIPVQQIPAQQLLGQQLPGQLPPQLPPQQPLQLQPQLQATQPAPIQQFQPLQAVQQFPQLSVQPVPMQLPQGMGQQMLQPGNVQQVGVPVTLPVAGKLEAPPSPQQSRQPSPRWADITDS</sequence>
<feature type="region of interest" description="Disordered" evidence="1">
    <location>
        <begin position="518"/>
        <end position="541"/>
    </location>
</feature>
<protein>
    <recommendedName>
        <fullName evidence="4">C3H1-type domain-containing protein</fullName>
    </recommendedName>
</protein>
<dbReference type="OMA" id="GHNTICM"/>
<accession>A0A1Q9CZ63</accession>
<dbReference type="Gene3D" id="3.20.20.70">
    <property type="entry name" value="Aldolase class I"/>
    <property type="match status" value="1"/>
</dbReference>
<gene>
    <name evidence="2" type="ORF">AK812_SmicGene30474</name>
</gene>
<organism evidence="2 3">
    <name type="scientific">Symbiodinium microadriaticum</name>
    <name type="common">Dinoflagellate</name>
    <name type="synonym">Zooxanthella microadriatica</name>
    <dbReference type="NCBI Taxonomy" id="2951"/>
    <lineage>
        <taxon>Eukaryota</taxon>
        <taxon>Sar</taxon>
        <taxon>Alveolata</taxon>
        <taxon>Dinophyceae</taxon>
        <taxon>Suessiales</taxon>
        <taxon>Symbiodiniaceae</taxon>
        <taxon>Symbiodinium</taxon>
    </lineage>
</organism>
<dbReference type="OrthoDB" id="448435at2759"/>
<dbReference type="Proteomes" id="UP000186817">
    <property type="component" value="Unassembled WGS sequence"/>
</dbReference>
<name>A0A1Q9CZ63_SYMMI</name>
<feature type="compositionally biased region" description="Low complexity" evidence="1">
    <location>
        <begin position="531"/>
        <end position="541"/>
    </location>
</feature>
<feature type="region of interest" description="Disordered" evidence="1">
    <location>
        <begin position="467"/>
        <end position="503"/>
    </location>
</feature>
<proteinExistence type="predicted"/>
<dbReference type="SUPFAM" id="SSF51569">
    <property type="entry name" value="Aldolase"/>
    <property type="match status" value="1"/>
</dbReference>
<keyword evidence="3" id="KW-1185">Reference proteome</keyword>
<feature type="region of interest" description="Disordered" evidence="1">
    <location>
        <begin position="596"/>
        <end position="621"/>
    </location>
</feature>
<dbReference type="InterPro" id="IPR013785">
    <property type="entry name" value="Aldolase_TIM"/>
</dbReference>
<evidence type="ECO:0000313" key="2">
    <source>
        <dbReference type="EMBL" id="OLP88213.1"/>
    </source>
</evidence>
<feature type="region of interest" description="Disordered" evidence="1">
    <location>
        <begin position="207"/>
        <end position="248"/>
    </location>
</feature>